<dbReference type="Proteomes" id="UP001274896">
    <property type="component" value="Unassembled WGS sequence"/>
</dbReference>
<organism evidence="2 3">
    <name type="scientific">Hemibagrus guttatus</name>
    <dbReference type="NCBI Taxonomy" id="175788"/>
    <lineage>
        <taxon>Eukaryota</taxon>
        <taxon>Metazoa</taxon>
        <taxon>Chordata</taxon>
        <taxon>Craniata</taxon>
        <taxon>Vertebrata</taxon>
        <taxon>Euteleostomi</taxon>
        <taxon>Actinopterygii</taxon>
        <taxon>Neopterygii</taxon>
        <taxon>Teleostei</taxon>
        <taxon>Ostariophysi</taxon>
        <taxon>Siluriformes</taxon>
        <taxon>Bagridae</taxon>
        <taxon>Hemibagrus</taxon>
    </lineage>
</organism>
<feature type="compositionally biased region" description="Basic and acidic residues" evidence="1">
    <location>
        <begin position="377"/>
        <end position="404"/>
    </location>
</feature>
<feature type="compositionally biased region" description="Basic and acidic residues" evidence="1">
    <location>
        <begin position="421"/>
        <end position="453"/>
    </location>
</feature>
<dbReference type="AlphaFoldDB" id="A0AAE0R2J6"/>
<feature type="compositionally biased region" description="Basic and acidic residues" evidence="1">
    <location>
        <begin position="350"/>
        <end position="366"/>
    </location>
</feature>
<feature type="compositionally biased region" description="Basic and acidic residues" evidence="1">
    <location>
        <begin position="171"/>
        <end position="203"/>
    </location>
</feature>
<protein>
    <submittedName>
        <fullName evidence="2">Uncharacterized protein</fullName>
    </submittedName>
</protein>
<feature type="compositionally biased region" description="Acidic residues" evidence="1">
    <location>
        <begin position="797"/>
        <end position="808"/>
    </location>
</feature>
<feature type="compositionally biased region" description="Acidic residues" evidence="1">
    <location>
        <begin position="204"/>
        <end position="226"/>
    </location>
</feature>
<feature type="compositionally biased region" description="Polar residues" evidence="1">
    <location>
        <begin position="952"/>
        <end position="962"/>
    </location>
</feature>
<proteinExistence type="predicted"/>
<feature type="region of interest" description="Disordered" evidence="1">
    <location>
        <begin position="48"/>
        <end position="261"/>
    </location>
</feature>
<feature type="region of interest" description="Disordered" evidence="1">
    <location>
        <begin position="278"/>
        <end position="472"/>
    </location>
</feature>
<name>A0AAE0R2J6_9TELE</name>
<feature type="compositionally biased region" description="Basic and acidic residues" evidence="1">
    <location>
        <begin position="936"/>
        <end position="951"/>
    </location>
</feature>
<feature type="compositionally biased region" description="Basic and acidic residues" evidence="1">
    <location>
        <begin position="239"/>
        <end position="261"/>
    </location>
</feature>
<feature type="compositionally biased region" description="Basic and acidic residues" evidence="1">
    <location>
        <begin position="79"/>
        <end position="92"/>
    </location>
</feature>
<evidence type="ECO:0000313" key="3">
    <source>
        <dbReference type="Proteomes" id="UP001274896"/>
    </source>
</evidence>
<feature type="compositionally biased region" description="Acidic residues" evidence="1">
    <location>
        <begin position="48"/>
        <end position="62"/>
    </location>
</feature>
<feature type="compositionally biased region" description="Basic and acidic residues" evidence="1">
    <location>
        <begin position="661"/>
        <end position="672"/>
    </location>
</feature>
<feature type="compositionally biased region" description="Basic and acidic residues" evidence="1">
    <location>
        <begin position="591"/>
        <end position="608"/>
    </location>
</feature>
<feature type="compositionally biased region" description="Polar residues" evidence="1">
    <location>
        <begin position="454"/>
        <end position="466"/>
    </location>
</feature>
<gene>
    <name evidence="2" type="ORF">QTP70_013048</name>
</gene>
<accession>A0AAE0R2J6</accession>
<comment type="caution">
    <text evidence="2">The sequence shown here is derived from an EMBL/GenBank/DDBJ whole genome shotgun (WGS) entry which is preliminary data.</text>
</comment>
<feature type="compositionally biased region" description="Basic and acidic residues" evidence="1">
    <location>
        <begin position="322"/>
        <end position="338"/>
    </location>
</feature>
<evidence type="ECO:0000256" key="1">
    <source>
        <dbReference type="SAM" id="MobiDB-lite"/>
    </source>
</evidence>
<feature type="compositionally biased region" description="Basic and acidic residues" evidence="1">
    <location>
        <begin position="568"/>
        <end position="583"/>
    </location>
</feature>
<feature type="compositionally biased region" description="Basic and acidic residues" evidence="1">
    <location>
        <begin position="1020"/>
        <end position="1048"/>
    </location>
</feature>
<feature type="compositionally biased region" description="Acidic residues" evidence="1">
    <location>
        <begin position="835"/>
        <end position="849"/>
    </location>
</feature>
<feature type="compositionally biased region" description="Polar residues" evidence="1">
    <location>
        <begin position="367"/>
        <end position="376"/>
    </location>
</feature>
<feature type="region of interest" description="Disordered" evidence="1">
    <location>
        <begin position="1020"/>
        <end position="1111"/>
    </location>
</feature>
<feature type="compositionally biased region" description="Acidic residues" evidence="1">
    <location>
        <begin position="816"/>
        <end position="827"/>
    </location>
</feature>
<feature type="compositionally biased region" description="Acidic residues" evidence="1">
    <location>
        <begin position="107"/>
        <end position="116"/>
    </location>
</feature>
<reference evidence="2" key="1">
    <citation type="submission" date="2023-06" db="EMBL/GenBank/DDBJ databases">
        <title>Male Hemibagrus guttatus genome.</title>
        <authorList>
            <person name="Bian C."/>
        </authorList>
    </citation>
    <scope>NUCLEOTIDE SEQUENCE</scope>
    <source>
        <strain evidence="2">Male_cb2023</strain>
        <tissue evidence="2">Muscle</tissue>
    </source>
</reference>
<feature type="compositionally biased region" description="Basic and acidic residues" evidence="1">
    <location>
        <begin position="728"/>
        <end position="738"/>
    </location>
</feature>
<feature type="compositionally biased region" description="Basic and acidic residues" evidence="1">
    <location>
        <begin position="147"/>
        <end position="161"/>
    </location>
</feature>
<feature type="compositionally biased region" description="Acidic residues" evidence="1">
    <location>
        <begin position="703"/>
        <end position="714"/>
    </location>
</feature>
<dbReference type="EMBL" id="JAUCMX010000007">
    <property type="protein sequence ID" value="KAK3539736.1"/>
    <property type="molecule type" value="Genomic_DNA"/>
</dbReference>
<feature type="compositionally biased region" description="Acidic residues" evidence="1">
    <location>
        <begin position="609"/>
        <end position="620"/>
    </location>
</feature>
<feature type="compositionally biased region" description="Basic and acidic residues" evidence="1">
    <location>
        <begin position="683"/>
        <end position="702"/>
    </location>
</feature>
<evidence type="ECO:0000313" key="2">
    <source>
        <dbReference type="EMBL" id="KAK3539736.1"/>
    </source>
</evidence>
<sequence length="1135" mass="127708">MSSSSSLVKLIKFEKQKTGKTNKNKTNTGELHTEAAICGAIVIDRYEEDFEADDEGPMDDGIYEGNETSPSLSREEEDERRKNENGNEDLKRNKVRGSSSISSDLSSNEEDEEEFEEEHKKEELKPKRHKNAEETEILQASSISQLTKDETPNPEMEHTEREDGEAEEPIEEPREAEECKDDTGEAKEPRDEPGKDEEPKGETGEPEESGEVEEPRDEPGEAEEPGGEPGETEGPGEAQKAREDLREGRAINVNKEAEQAKSVQEKFAEAFLMTECVSEPELSDSTTEEDELVSVEIQQLGPVPGDEPESNVAQQTTDQENGAEHVLKAQREEAHAEEPKEEPETQEAPQPDKDKEKEKDKEKDTNQTEGKSQNTTNEDKHLQDKQNNGDDTNEDQKLEIKSDRTDEEEEQKQGDNNFTNEENKSNEEAERMEKSEDKEPQDEEVPKPEKETMNKNSVNSAETRATSVDEEVSMMEETTALLPENPEETSVNHVNMEQNTELGKRLCGEHVCAEDQVTEVRADEEEIFADESRNLRNNAEETGNDVTRCVEGNIEKRELKIKLFSVNEVKDKDVTGEGEKSEETVEVPETEGEKEQLEDGDETEVRNEVEEDQEELTDEGNNEKNINQEMTEDREAQTEATSTGQTSEDKTEDDVGEREEELTAEKDVELKGDQTSVSECNDTEDKKHEEELKQNESLKENELEGMSEGGEEMIEVGGADSEMQKLVMKQEDDNKEEQNDNSASSVHEDLQETNDGPEVKPGGIKAENGEEIITIDQEELDEKEAAGPGDGEGWSETNEEEINGDMVEESLKEEQINEDNEKEEEDQREIHQETTNEEEEEQEVSEEEFEQKQNIQQETTNEEDVKDEQKNEMRKIKPLISENNNNAATEDEASSEAKTPAEDPAGAESEPKATNVDLKVEESRGGAGNHIQSSTDTKKNESTNAAEESRSVEGSISPSEGSQKLEKGLVIKREERGATLIVAPQIDQEELVSNWVNVHKASNYFETFVEPLDEIKILDRERTGNAEDLETNKSKEFPRNEESSENAKGEQISLLEISEREELEDTMVESFNMETEALAVEGRRNPSSRNPSEEEENQTQIYSEQAPEDQEDVAISEVMNISATPLMKTEISQDS</sequence>
<feature type="compositionally biased region" description="Polar residues" evidence="1">
    <location>
        <begin position="311"/>
        <end position="320"/>
    </location>
</feature>
<feature type="region of interest" description="Disordered" evidence="1">
    <location>
        <begin position="565"/>
        <end position="970"/>
    </location>
</feature>
<keyword evidence="3" id="KW-1185">Reference proteome</keyword>
<feature type="compositionally biased region" description="Acidic residues" evidence="1">
    <location>
        <begin position="650"/>
        <end position="660"/>
    </location>
</feature>
<feature type="region of interest" description="Disordered" evidence="1">
    <location>
        <begin position="1"/>
        <end position="33"/>
    </location>
</feature>